<dbReference type="EMBL" id="JBFNQD010000003">
    <property type="protein sequence ID" value="MEW9306350.1"/>
    <property type="molecule type" value="Genomic_DNA"/>
</dbReference>
<dbReference type="Proteomes" id="UP001555786">
    <property type="component" value="Unassembled WGS sequence"/>
</dbReference>
<name>A0ABV3PL25_9HYPH</name>
<proteinExistence type="predicted"/>
<accession>A0ABV3PL25</accession>
<gene>
    <name evidence="2" type="ORF">ABXS05_12430</name>
</gene>
<protein>
    <submittedName>
        <fullName evidence="2">Uncharacterized protein</fullName>
    </submittedName>
</protein>
<comment type="caution">
    <text evidence="2">The sequence shown here is derived from an EMBL/GenBank/DDBJ whole genome shotgun (WGS) entry which is preliminary data.</text>
</comment>
<evidence type="ECO:0000313" key="2">
    <source>
        <dbReference type="EMBL" id="MEW9306350.1"/>
    </source>
</evidence>
<keyword evidence="1" id="KW-0732">Signal</keyword>
<keyword evidence="3" id="KW-1185">Reference proteome</keyword>
<evidence type="ECO:0000256" key="1">
    <source>
        <dbReference type="SAM" id="SignalP"/>
    </source>
</evidence>
<sequence>MIRLLGIFAVCLALASCAGRVSLSPATDAGLASRGWEEARNLAYYAPSGVRLTKGLICRSARCGGPGFVMTGTASLPNGSALGFRGVMANRSLTDAKLLHALRLLSEGSPNLAGIDGHLIGARKRANSVELTFSFAKSTPQTGRIVGLARADVRGTDMSVVVAGGPTMASARQRLGLLPN</sequence>
<dbReference type="RefSeq" id="WP_367624127.1">
    <property type="nucleotide sequence ID" value="NZ_JBFNQD010000003.1"/>
</dbReference>
<organism evidence="2 3">
    <name type="scientific">Labrys neptuniae</name>
    <dbReference type="NCBI Taxonomy" id="376174"/>
    <lineage>
        <taxon>Bacteria</taxon>
        <taxon>Pseudomonadati</taxon>
        <taxon>Pseudomonadota</taxon>
        <taxon>Alphaproteobacteria</taxon>
        <taxon>Hyphomicrobiales</taxon>
        <taxon>Xanthobacteraceae</taxon>
        <taxon>Labrys</taxon>
    </lineage>
</organism>
<reference evidence="2 3" key="1">
    <citation type="submission" date="2024-07" db="EMBL/GenBank/DDBJ databases">
        <title>Description of Labrys sedimenti sp. nov., isolated from a diclofenac-degrading enrichment culture.</title>
        <authorList>
            <person name="Tancsics A."/>
            <person name="Csepanyi A."/>
        </authorList>
    </citation>
    <scope>NUCLEOTIDE SEQUENCE [LARGE SCALE GENOMIC DNA]</scope>
    <source>
        <strain evidence="2 3">LMG 23578</strain>
    </source>
</reference>
<evidence type="ECO:0000313" key="3">
    <source>
        <dbReference type="Proteomes" id="UP001555786"/>
    </source>
</evidence>
<feature type="signal peptide" evidence="1">
    <location>
        <begin position="1"/>
        <end position="18"/>
    </location>
</feature>
<feature type="chain" id="PRO_5047419099" evidence="1">
    <location>
        <begin position="19"/>
        <end position="180"/>
    </location>
</feature>
<dbReference type="PROSITE" id="PS51257">
    <property type="entry name" value="PROKAR_LIPOPROTEIN"/>
    <property type="match status" value="1"/>
</dbReference>